<keyword evidence="2" id="KW-1185">Reference proteome</keyword>
<gene>
    <name evidence="1" type="ORF">HNR53_002800</name>
</gene>
<reference evidence="1 2" key="1">
    <citation type="submission" date="2020-08" db="EMBL/GenBank/DDBJ databases">
        <title>Genomic Encyclopedia of Type Strains, Phase IV (KMG-IV): sequencing the most valuable type-strain genomes for metagenomic binning, comparative biology and taxonomic classification.</title>
        <authorList>
            <person name="Goeker M."/>
        </authorList>
    </citation>
    <scope>NUCLEOTIDE SEQUENCE [LARGE SCALE GENOMIC DNA]</scope>
    <source>
        <strain evidence="1 2">DSM 5391</strain>
    </source>
</reference>
<evidence type="ECO:0008006" key="3">
    <source>
        <dbReference type="Google" id="ProtNLM"/>
    </source>
</evidence>
<dbReference type="AlphaFoldDB" id="A0A7X0HUZ0"/>
<evidence type="ECO:0000313" key="2">
    <source>
        <dbReference type="Proteomes" id="UP000531594"/>
    </source>
</evidence>
<name>A0A7X0HUZ0_9BACI</name>
<accession>A0A7X0HUZ0</accession>
<dbReference type="Proteomes" id="UP000531594">
    <property type="component" value="Unassembled WGS sequence"/>
</dbReference>
<comment type="caution">
    <text evidence="1">The sequence shown here is derived from an EMBL/GenBank/DDBJ whole genome shotgun (WGS) entry which is preliminary data.</text>
</comment>
<protein>
    <recommendedName>
        <fullName evidence="3">Transposase</fullName>
    </recommendedName>
</protein>
<organism evidence="1 2">
    <name type="scientific">Bacillus benzoevorans</name>
    <dbReference type="NCBI Taxonomy" id="1456"/>
    <lineage>
        <taxon>Bacteria</taxon>
        <taxon>Bacillati</taxon>
        <taxon>Bacillota</taxon>
        <taxon>Bacilli</taxon>
        <taxon>Bacillales</taxon>
        <taxon>Bacillaceae</taxon>
        <taxon>Bacillus</taxon>
    </lineage>
</organism>
<proteinExistence type="predicted"/>
<sequence length="70" mass="8500">MNNHFHIVIFPETRGKKGYPKICMFVRRGFNGYIVRGFCEDYSCWEFHAERDTAINRILLKIYKNLREKK</sequence>
<evidence type="ECO:0000313" key="1">
    <source>
        <dbReference type="EMBL" id="MBB6446150.1"/>
    </source>
</evidence>
<dbReference type="EMBL" id="JACHGK010000009">
    <property type="protein sequence ID" value="MBB6446150.1"/>
    <property type="molecule type" value="Genomic_DNA"/>
</dbReference>